<keyword evidence="2" id="KW-0413">Isomerase</keyword>
<reference evidence="4 5" key="1">
    <citation type="submission" date="2018-01" db="EMBL/GenBank/DDBJ databases">
        <title>Metagenomic assembled genomes from two thermal pools in the Uzon Caldera, Kamchatka, Russia.</title>
        <authorList>
            <person name="Wilkins L."/>
            <person name="Ettinger C."/>
        </authorList>
    </citation>
    <scope>NUCLEOTIDE SEQUENCE [LARGE SCALE GENOMIC DNA]</scope>
    <source>
        <strain evidence="4">ZAV-15</strain>
    </source>
</reference>
<dbReference type="GO" id="GO:0001522">
    <property type="term" value="P:pseudouridine synthesis"/>
    <property type="evidence" value="ECO:0007669"/>
    <property type="project" value="InterPro"/>
</dbReference>
<dbReference type="GO" id="GO:0006396">
    <property type="term" value="P:RNA processing"/>
    <property type="evidence" value="ECO:0007669"/>
    <property type="project" value="UniProtKB-ARBA"/>
</dbReference>
<dbReference type="AlphaFoldDB" id="A0A2N7PI06"/>
<evidence type="ECO:0000256" key="1">
    <source>
        <dbReference type="ARBA" id="ARBA00007953"/>
    </source>
</evidence>
<organism evidence="4 5">
    <name type="scientific">Caldimicrobium thiodismutans</name>
    <dbReference type="NCBI Taxonomy" id="1653476"/>
    <lineage>
        <taxon>Bacteria</taxon>
        <taxon>Pseudomonadati</taxon>
        <taxon>Thermodesulfobacteriota</taxon>
        <taxon>Thermodesulfobacteria</taxon>
        <taxon>Thermodesulfobacteriales</taxon>
        <taxon>Thermodesulfobacteriaceae</taxon>
        <taxon>Caldimicrobium</taxon>
    </lineage>
</organism>
<dbReference type="EMBL" id="PNIE01000097">
    <property type="protein sequence ID" value="PMP60904.1"/>
    <property type="molecule type" value="Genomic_DNA"/>
</dbReference>
<dbReference type="InterPro" id="IPR020103">
    <property type="entry name" value="PsdUridine_synth_cat_dom_sf"/>
</dbReference>
<accession>A0A2N7PI06</accession>
<feature type="domain" description="TRUD" evidence="3">
    <location>
        <begin position="136"/>
        <end position="350"/>
    </location>
</feature>
<dbReference type="InterPro" id="IPR042214">
    <property type="entry name" value="TruD_catalytic"/>
</dbReference>
<protein>
    <submittedName>
        <fullName evidence="4">tRNA pseudouridine(13) synthase TruD</fullName>
    </submittedName>
</protein>
<dbReference type="Gene3D" id="3.30.2350.20">
    <property type="entry name" value="TruD, catalytic domain"/>
    <property type="match status" value="1"/>
</dbReference>
<evidence type="ECO:0000313" key="5">
    <source>
        <dbReference type="Proteomes" id="UP000235731"/>
    </source>
</evidence>
<gene>
    <name evidence="4" type="ORF">C0197_06455</name>
</gene>
<dbReference type="Gene3D" id="1.10.1510.30">
    <property type="match status" value="1"/>
</dbReference>
<dbReference type="SUPFAM" id="SSF55120">
    <property type="entry name" value="Pseudouridine synthase"/>
    <property type="match status" value="1"/>
</dbReference>
<dbReference type="GO" id="GO:0140098">
    <property type="term" value="F:catalytic activity, acting on RNA"/>
    <property type="evidence" value="ECO:0007669"/>
    <property type="project" value="UniProtKB-ARBA"/>
</dbReference>
<evidence type="ECO:0000256" key="2">
    <source>
        <dbReference type="ARBA" id="ARBA00023235"/>
    </source>
</evidence>
<dbReference type="Pfam" id="PF01142">
    <property type="entry name" value="TruD"/>
    <property type="match status" value="1"/>
</dbReference>
<evidence type="ECO:0000313" key="4">
    <source>
        <dbReference type="EMBL" id="PMP60904.1"/>
    </source>
</evidence>
<comment type="caution">
    <text evidence="4">The sequence shown here is derived from an EMBL/GenBank/DDBJ whole genome shotgun (WGS) entry which is preliminary data.</text>
</comment>
<dbReference type="GO" id="GO:0003723">
    <property type="term" value="F:RNA binding"/>
    <property type="evidence" value="ECO:0007669"/>
    <property type="project" value="InterPro"/>
</dbReference>
<evidence type="ECO:0000259" key="3">
    <source>
        <dbReference type="PROSITE" id="PS50984"/>
    </source>
</evidence>
<proteinExistence type="inferred from homology"/>
<dbReference type="PANTHER" id="PTHR13326">
    <property type="entry name" value="TRNA PSEUDOURIDINE SYNTHASE D"/>
    <property type="match status" value="1"/>
</dbReference>
<dbReference type="InterPro" id="IPR011760">
    <property type="entry name" value="PsdUridine_synth_TruD_insert"/>
</dbReference>
<dbReference type="PROSITE" id="PS50984">
    <property type="entry name" value="TRUD"/>
    <property type="match status" value="1"/>
</dbReference>
<dbReference type="Proteomes" id="UP000235731">
    <property type="component" value="Unassembled WGS sequence"/>
</dbReference>
<comment type="similarity">
    <text evidence="1">Belongs to the pseudouridine synthase TruD family.</text>
</comment>
<dbReference type="Gene3D" id="3.30.70.3160">
    <property type="match status" value="1"/>
</dbReference>
<dbReference type="InterPro" id="IPR001656">
    <property type="entry name" value="PsdUridine_synth_TruD"/>
</dbReference>
<dbReference type="GO" id="GO:0009982">
    <property type="term" value="F:pseudouridine synthase activity"/>
    <property type="evidence" value="ECO:0007669"/>
    <property type="project" value="InterPro"/>
</dbReference>
<dbReference type="PANTHER" id="PTHR13326:SF21">
    <property type="entry name" value="PSEUDOURIDYLATE SYNTHASE PUS7L"/>
    <property type="match status" value="1"/>
</dbReference>
<name>A0A2N7PI06_9BACT</name>
<sequence length="387" mass="45860">MTFKYKVHPEDFIVSEVINLYPQEKGEYSLYLLKKENLTTWEALGQIAKTLKLPLKYFGYGGLKDKKAVAFQYITIKDGPKRDLKSSNFELVYLGKVNKPLSKEHLLGNNFEIKVYDVDIPEDKILYELESIKNFGIPNYFDEQRFSSVGNHLKFAAKEIIQGNYEEALFLILAESSPDEITYSKKLRNCLRKNWRKWENCLKYARLKWEKELLKFLSQHKPSKRTFKRALHLVDQEYLFYLGNVYQSYLWNEVLKEILKYLEVGEFSIPFFLGEFYFYRKLSEEKLNLLKNLKIPFPSPKLNLEDTEKIPLKSLYLKVLNREGFQDLKELRSFIKGLIFKTYPRPAIVFPQNLSCVRLSEKTYKLTFFLEKGSYATLVLKRIFYAP</sequence>